<evidence type="ECO:0000313" key="1">
    <source>
        <dbReference type="EMBL" id="VAX10385.1"/>
    </source>
</evidence>
<name>A0A3B1BVJ3_9ZZZZ</name>
<gene>
    <name evidence="1" type="ORF">MNBD_GAMMA26-165</name>
</gene>
<dbReference type="Pfam" id="PF11306">
    <property type="entry name" value="DUF3108"/>
    <property type="match status" value="1"/>
</dbReference>
<accession>A0A3B1BVJ3</accession>
<dbReference type="EMBL" id="UOFX01000071">
    <property type="protein sequence ID" value="VAX10385.1"/>
    <property type="molecule type" value="Genomic_DNA"/>
</dbReference>
<sequence length="303" mass="34915">MSFIQLSFSNARQYPLRHKCSRFLVWALSPLLFVSSALAATERLEYRISYQGSLTAMAKLDICDAVLETSRDESTISGKPVFQASVNISSKRYKKMEAVYPFRYLLRSFFSPDMQRSILFERSKKTRKLRHEIVWFNWDKGVTERFKKRKQKEIVKSQARLTTRKQDGVPGFFGDLNYNSNEFRRSSKPGLKLADGMLDRLSLLQSVRSQQLSPGQDIRLSISDGKKILNYLVQVQKRETIEHQGQLLDTYKLRFDAFAGGRWSGTPSHPGVFAWLTADDKKTPVRFTVNYAGGEFLIQVKNL</sequence>
<reference evidence="1" key="1">
    <citation type="submission" date="2018-06" db="EMBL/GenBank/DDBJ databases">
        <authorList>
            <person name="Zhirakovskaya E."/>
        </authorList>
    </citation>
    <scope>NUCLEOTIDE SEQUENCE</scope>
</reference>
<evidence type="ECO:0008006" key="2">
    <source>
        <dbReference type="Google" id="ProtNLM"/>
    </source>
</evidence>
<dbReference type="InterPro" id="IPR021457">
    <property type="entry name" value="DUF3108"/>
</dbReference>
<proteinExistence type="predicted"/>
<organism evidence="1">
    <name type="scientific">hydrothermal vent metagenome</name>
    <dbReference type="NCBI Taxonomy" id="652676"/>
    <lineage>
        <taxon>unclassified sequences</taxon>
        <taxon>metagenomes</taxon>
        <taxon>ecological metagenomes</taxon>
    </lineage>
</organism>
<dbReference type="AlphaFoldDB" id="A0A3B1BVJ3"/>
<protein>
    <recommendedName>
        <fullName evidence="2">DUF3108 domain-containing protein</fullName>
    </recommendedName>
</protein>